<dbReference type="EMBL" id="SDOX01000171">
    <property type="protein sequence ID" value="TFJ80341.1"/>
    <property type="molecule type" value="Genomic_DNA"/>
</dbReference>
<accession>A0A4D9CMK0</accession>
<comment type="caution">
    <text evidence="2">The sequence shown here is derived from an EMBL/GenBank/DDBJ whole genome shotgun (WGS) entry which is preliminary data.</text>
</comment>
<protein>
    <submittedName>
        <fullName evidence="2">Uncharacterized protein</fullName>
    </submittedName>
</protein>
<feature type="compositionally biased region" description="Gly residues" evidence="1">
    <location>
        <begin position="174"/>
        <end position="190"/>
    </location>
</feature>
<feature type="compositionally biased region" description="Basic and acidic residues" evidence="1">
    <location>
        <begin position="210"/>
        <end position="227"/>
    </location>
</feature>
<proteinExistence type="predicted"/>
<feature type="compositionally biased region" description="Basic and acidic residues" evidence="1">
    <location>
        <begin position="106"/>
        <end position="143"/>
    </location>
</feature>
<sequence>MAWYMSMLGSASLLPPMPGLRHKNTGAAPQNLHTIPWGSPGLVTPLTMLVSVPMDVCGRRTLLSLHAEFSRPVSHLAYQAGIQGGRRTHFGDEYWNAAMVVHLMGKEGKEGGKEGGREGGREGGMEMRREEKEAMGREGRKEGNTLLLLGRMEGGGGGGGNGGGRGRGRRGKGGRGGGRGGGGGGGGGGGEVEEKGGLVPEEYGLVPTDTAKERGEGGEKVVRSKLG</sequence>
<evidence type="ECO:0000313" key="3">
    <source>
        <dbReference type="Proteomes" id="UP000355283"/>
    </source>
</evidence>
<evidence type="ECO:0000313" key="2">
    <source>
        <dbReference type="EMBL" id="TFJ80341.1"/>
    </source>
</evidence>
<feature type="compositionally biased region" description="Gly residues" evidence="1">
    <location>
        <begin position="152"/>
        <end position="165"/>
    </location>
</feature>
<keyword evidence="3" id="KW-1185">Reference proteome</keyword>
<gene>
    <name evidence="2" type="ORF">NSK_008322</name>
</gene>
<reference evidence="2 3" key="1">
    <citation type="submission" date="2019-01" db="EMBL/GenBank/DDBJ databases">
        <title>Nuclear Genome Assembly of the Microalgal Biofuel strain Nannochloropsis salina CCMP1776.</title>
        <authorList>
            <person name="Hovde B."/>
        </authorList>
    </citation>
    <scope>NUCLEOTIDE SEQUENCE [LARGE SCALE GENOMIC DNA]</scope>
    <source>
        <strain evidence="2 3">CCMP1776</strain>
    </source>
</reference>
<dbReference type="AlphaFoldDB" id="A0A4D9CMK0"/>
<evidence type="ECO:0000256" key="1">
    <source>
        <dbReference type="SAM" id="MobiDB-lite"/>
    </source>
</evidence>
<name>A0A4D9CMK0_9STRA</name>
<feature type="region of interest" description="Disordered" evidence="1">
    <location>
        <begin position="106"/>
        <end position="227"/>
    </location>
</feature>
<dbReference type="Proteomes" id="UP000355283">
    <property type="component" value="Unassembled WGS sequence"/>
</dbReference>
<organism evidence="2 3">
    <name type="scientific">Nannochloropsis salina CCMP1776</name>
    <dbReference type="NCBI Taxonomy" id="1027361"/>
    <lineage>
        <taxon>Eukaryota</taxon>
        <taxon>Sar</taxon>
        <taxon>Stramenopiles</taxon>
        <taxon>Ochrophyta</taxon>
        <taxon>Eustigmatophyceae</taxon>
        <taxon>Eustigmatales</taxon>
        <taxon>Monodopsidaceae</taxon>
        <taxon>Microchloropsis</taxon>
        <taxon>Microchloropsis salina</taxon>
    </lineage>
</organism>